<accession>A0ABU1UT14</accession>
<reference evidence="2 3" key="1">
    <citation type="submission" date="2023-07" db="EMBL/GenBank/DDBJ databases">
        <title>Sorghum-associated microbial communities from plants grown in Nebraska, USA.</title>
        <authorList>
            <person name="Schachtman D."/>
        </authorList>
    </citation>
    <scope>NUCLEOTIDE SEQUENCE [LARGE SCALE GENOMIC DNA]</scope>
    <source>
        <strain evidence="2 3">BE190</strain>
    </source>
</reference>
<dbReference type="EMBL" id="JAVDVX010000001">
    <property type="protein sequence ID" value="MDR7088321.1"/>
    <property type="molecule type" value="Genomic_DNA"/>
</dbReference>
<dbReference type="Gene3D" id="1.20.1260.10">
    <property type="match status" value="1"/>
</dbReference>
<feature type="domain" description="DUF2383" evidence="1">
    <location>
        <begin position="5"/>
        <end position="111"/>
    </location>
</feature>
<keyword evidence="3" id="KW-1185">Reference proteome</keyword>
<sequence>MSSNEISTVKDLVKVLHDGVTFYTDAKIELKGSGYESALQEMIDARQQALARLQPLIFLREGETEPGTTISGSLHKTYTDILAAIKSNKSQVYIAQLEELEDRTLEYIQKAQYEAVSIDIKTALNYIHKSLRQCHDRMRSLKRSAA</sequence>
<protein>
    <submittedName>
        <fullName evidence="2">Uncharacterized protein (TIGR02284 family)</fullName>
    </submittedName>
</protein>
<evidence type="ECO:0000313" key="2">
    <source>
        <dbReference type="EMBL" id="MDR7088321.1"/>
    </source>
</evidence>
<dbReference type="Proteomes" id="UP001253595">
    <property type="component" value="Unassembled WGS sequence"/>
</dbReference>
<dbReference type="Pfam" id="PF09537">
    <property type="entry name" value="DUF2383"/>
    <property type="match status" value="1"/>
</dbReference>
<name>A0ABU1UT14_9GAMM</name>
<dbReference type="InterPro" id="IPR011971">
    <property type="entry name" value="CHP02284"/>
</dbReference>
<dbReference type="NCBIfam" id="TIGR02284">
    <property type="entry name" value="PA2169 family four-helix-bundle protein"/>
    <property type="match status" value="1"/>
</dbReference>
<evidence type="ECO:0000259" key="1">
    <source>
        <dbReference type="Pfam" id="PF09537"/>
    </source>
</evidence>
<organism evidence="2 3">
    <name type="scientific">Cellvibrio fibrivorans</name>
    <dbReference type="NCBI Taxonomy" id="126350"/>
    <lineage>
        <taxon>Bacteria</taxon>
        <taxon>Pseudomonadati</taxon>
        <taxon>Pseudomonadota</taxon>
        <taxon>Gammaproteobacteria</taxon>
        <taxon>Cellvibrionales</taxon>
        <taxon>Cellvibrionaceae</taxon>
        <taxon>Cellvibrio</taxon>
    </lineage>
</organism>
<gene>
    <name evidence="2" type="ORF">J2X05_000324</name>
</gene>
<comment type="caution">
    <text evidence="2">The sequence shown here is derived from an EMBL/GenBank/DDBJ whole genome shotgun (WGS) entry which is preliminary data.</text>
</comment>
<proteinExistence type="predicted"/>
<dbReference type="InterPro" id="IPR019052">
    <property type="entry name" value="DUF2383"/>
</dbReference>
<dbReference type="RefSeq" id="WP_310067788.1">
    <property type="nucleotide sequence ID" value="NZ_JAVDVX010000001.1"/>
</dbReference>
<evidence type="ECO:0000313" key="3">
    <source>
        <dbReference type="Proteomes" id="UP001253595"/>
    </source>
</evidence>
<dbReference type="InterPro" id="IPR012347">
    <property type="entry name" value="Ferritin-like"/>
</dbReference>